<comment type="caution">
    <text evidence="1">The sequence shown here is derived from an EMBL/GenBank/DDBJ whole genome shotgun (WGS) entry which is preliminary data.</text>
</comment>
<protein>
    <submittedName>
        <fullName evidence="1">Uncharacterized protein</fullName>
    </submittedName>
</protein>
<gene>
    <name evidence="1" type="ORF">C7382_103127</name>
</gene>
<name>A0A2U1FMZ8_9PORP</name>
<organism evidence="1 2">
    <name type="scientific">Porphyromonas loveana</name>
    <dbReference type="NCBI Taxonomy" id="1884669"/>
    <lineage>
        <taxon>Bacteria</taxon>
        <taxon>Pseudomonadati</taxon>
        <taxon>Bacteroidota</taxon>
        <taxon>Bacteroidia</taxon>
        <taxon>Bacteroidales</taxon>
        <taxon>Porphyromonadaceae</taxon>
        <taxon>Porphyromonas</taxon>
    </lineage>
</organism>
<proteinExistence type="predicted"/>
<keyword evidence="2" id="KW-1185">Reference proteome</keyword>
<accession>A0A2U1FMZ8</accession>
<dbReference type="Proteomes" id="UP000245462">
    <property type="component" value="Unassembled WGS sequence"/>
</dbReference>
<evidence type="ECO:0000313" key="2">
    <source>
        <dbReference type="Proteomes" id="UP000245462"/>
    </source>
</evidence>
<dbReference type="AlphaFoldDB" id="A0A2U1FMZ8"/>
<dbReference type="EMBL" id="QEKY01000003">
    <property type="protein sequence ID" value="PVZ13430.1"/>
    <property type="molecule type" value="Genomic_DNA"/>
</dbReference>
<reference evidence="1 2" key="1">
    <citation type="submission" date="2018-04" db="EMBL/GenBank/DDBJ databases">
        <title>Genomic Encyclopedia of Type Strains, Phase IV (KMG-IV): sequencing the most valuable type-strain genomes for metagenomic binning, comparative biology and taxonomic classification.</title>
        <authorList>
            <person name="Goeker M."/>
        </authorList>
    </citation>
    <scope>NUCLEOTIDE SEQUENCE [LARGE SCALE GENOMIC DNA]</scope>
    <source>
        <strain evidence="1 2">DSM 28520</strain>
    </source>
</reference>
<sequence length="71" mass="8433">MQMCYDLKPTQDVEKSRAKKKRFWRHYGKVYAPKRKTIGACFPDLFARVFSDLWLTKLRSMLHGSQGFTEC</sequence>
<evidence type="ECO:0000313" key="1">
    <source>
        <dbReference type="EMBL" id="PVZ13430.1"/>
    </source>
</evidence>